<dbReference type="GO" id="GO:0097272">
    <property type="term" value="P:ammonium homeostasis"/>
    <property type="evidence" value="ECO:0007669"/>
    <property type="project" value="TreeGrafter"/>
</dbReference>
<dbReference type="AlphaFoldDB" id="A0A9N8E730"/>
<dbReference type="PANTHER" id="PTHR11730:SF6">
    <property type="entry name" value="AMMONIUM TRANSPORTER"/>
    <property type="match status" value="1"/>
</dbReference>
<dbReference type="SUPFAM" id="SSF111352">
    <property type="entry name" value="Ammonium transporter"/>
    <property type="match status" value="1"/>
</dbReference>
<sequence length="527" mass="57007">MTDYPQDGANDPVVDACLSDLGEDAAQLLLLRCVANAHSEGLNHYFWEFSRNILLVYSTALVFYMQSGFAMLCAGAVRKKNVGNTMLKNLLDACGAALAFFIVGYAFAFGGDDPESTKKTFIGTSNFFLMDVEDLAFWLFQYAFSAASATIVAGTLAERCQMAAYLGYSVLLGGFVYPVVAHSVWSANGFLSATAKEPLWGVGMIDFAGSAVVHMTGGTTALFASSILGPRRGRFHDETGRALVKPKEFPGHSVALQMLGTFTLWFGWYGFNAGSALIHLNADAVLPLSGVNTTLAGGTAGIVALFVNLYLLERYTGEAFFDLKYLMNGALSGLAAITGSCGVVEPWASVVVGAVAGVLYIFGSWALIRMRLDDAVDAIPVHMLNGAWGAFATGLLASPRRLQDAYGRSDHAGLFYTGDGTLLGAQCVGILFIIGWVMFTMFPFFIWLDMKGWFRSDPLDEIIGLDTSYHGGFMLGANDDKVGPEYISAMQKRKEENKGSRQRGNIADRSNDQLEDIEEDESHLFET</sequence>
<evidence type="ECO:0000259" key="10">
    <source>
        <dbReference type="Pfam" id="PF00909"/>
    </source>
</evidence>
<feature type="region of interest" description="Disordered" evidence="9">
    <location>
        <begin position="492"/>
        <end position="527"/>
    </location>
</feature>
<feature type="transmembrane region" description="Helical" evidence="8">
    <location>
        <begin position="423"/>
        <end position="448"/>
    </location>
</feature>
<dbReference type="OrthoDB" id="534912at2759"/>
<evidence type="ECO:0000256" key="5">
    <source>
        <dbReference type="ARBA" id="ARBA00022989"/>
    </source>
</evidence>
<evidence type="ECO:0000256" key="1">
    <source>
        <dbReference type="ARBA" id="ARBA00004141"/>
    </source>
</evidence>
<keyword evidence="12" id="KW-1185">Reference proteome</keyword>
<protein>
    <recommendedName>
        <fullName evidence="8">Ammonium transporter</fullName>
    </recommendedName>
</protein>
<feature type="transmembrane region" description="Helical" evidence="8">
    <location>
        <begin position="164"/>
        <end position="187"/>
    </location>
</feature>
<accession>A0A9N8E730</accession>
<dbReference type="InterPro" id="IPR029020">
    <property type="entry name" value="Ammonium/urea_transptr"/>
</dbReference>
<feature type="transmembrane region" description="Helical" evidence="8">
    <location>
        <begin position="291"/>
        <end position="311"/>
    </location>
</feature>
<keyword evidence="5 8" id="KW-1133">Transmembrane helix</keyword>
<dbReference type="PANTHER" id="PTHR11730">
    <property type="entry name" value="AMMONIUM TRANSPORTER"/>
    <property type="match status" value="1"/>
</dbReference>
<reference evidence="11" key="1">
    <citation type="submission" date="2020-06" db="EMBL/GenBank/DDBJ databases">
        <authorList>
            <consortium name="Plant Systems Biology data submission"/>
        </authorList>
    </citation>
    <scope>NUCLEOTIDE SEQUENCE</scope>
    <source>
        <strain evidence="11">D6</strain>
    </source>
</reference>
<comment type="subcellular location">
    <subcellularLocation>
        <location evidence="8">Cell membrane</location>
        <topology evidence="8">Multi-pass membrane protein</topology>
    </subcellularLocation>
    <subcellularLocation>
        <location evidence="1">Membrane</location>
        <topology evidence="1">Multi-pass membrane protein</topology>
    </subcellularLocation>
</comment>
<evidence type="ECO:0000256" key="9">
    <source>
        <dbReference type="SAM" id="MobiDB-lite"/>
    </source>
</evidence>
<dbReference type="InterPro" id="IPR024041">
    <property type="entry name" value="NH4_transpt_AmtB-like_dom"/>
</dbReference>
<comment type="caution">
    <text evidence="11">The sequence shown here is derived from an EMBL/GenBank/DDBJ whole genome shotgun (WGS) entry which is preliminary data.</text>
</comment>
<evidence type="ECO:0000313" key="12">
    <source>
        <dbReference type="Proteomes" id="UP001153069"/>
    </source>
</evidence>
<dbReference type="Pfam" id="PF00909">
    <property type="entry name" value="Ammonium_transp"/>
    <property type="match status" value="1"/>
</dbReference>
<evidence type="ECO:0000256" key="7">
    <source>
        <dbReference type="ARBA" id="ARBA00023177"/>
    </source>
</evidence>
<evidence type="ECO:0000256" key="8">
    <source>
        <dbReference type="RuleBase" id="RU362002"/>
    </source>
</evidence>
<dbReference type="GO" id="GO:0008519">
    <property type="term" value="F:ammonium channel activity"/>
    <property type="evidence" value="ECO:0007669"/>
    <property type="project" value="InterPro"/>
</dbReference>
<keyword evidence="3 8" id="KW-0813">Transport</keyword>
<feature type="transmembrane region" description="Helical" evidence="8">
    <location>
        <begin position="346"/>
        <end position="368"/>
    </location>
</feature>
<evidence type="ECO:0000313" key="11">
    <source>
        <dbReference type="EMBL" id="CAB9512989.1"/>
    </source>
</evidence>
<evidence type="ECO:0000256" key="3">
    <source>
        <dbReference type="ARBA" id="ARBA00022448"/>
    </source>
</evidence>
<evidence type="ECO:0000256" key="4">
    <source>
        <dbReference type="ARBA" id="ARBA00022692"/>
    </source>
</evidence>
<comment type="similarity">
    <text evidence="2 8">Belongs to the ammonia transporter channel (TC 1.A.11.2) family.</text>
</comment>
<name>A0A9N8E730_9STRA</name>
<organism evidence="11 12">
    <name type="scientific">Seminavis robusta</name>
    <dbReference type="NCBI Taxonomy" id="568900"/>
    <lineage>
        <taxon>Eukaryota</taxon>
        <taxon>Sar</taxon>
        <taxon>Stramenopiles</taxon>
        <taxon>Ochrophyta</taxon>
        <taxon>Bacillariophyta</taxon>
        <taxon>Bacillariophyceae</taxon>
        <taxon>Bacillariophycidae</taxon>
        <taxon>Naviculales</taxon>
        <taxon>Naviculaceae</taxon>
        <taxon>Seminavis</taxon>
    </lineage>
</organism>
<feature type="transmembrane region" description="Helical" evidence="8">
    <location>
        <begin position="249"/>
        <end position="271"/>
    </location>
</feature>
<feature type="transmembrane region" description="Helical" evidence="8">
    <location>
        <begin position="323"/>
        <end position="340"/>
    </location>
</feature>
<dbReference type="GO" id="GO:0005886">
    <property type="term" value="C:plasma membrane"/>
    <property type="evidence" value="ECO:0007669"/>
    <property type="project" value="UniProtKB-SubCell"/>
</dbReference>
<dbReference type="FunFam" id="1.10.3430.10:FF:000016">
    <property type="entry name" value="Ammonium transporter"/>
    <property type="match status" value="1"/>
</dbReference>
<dbReference type="Proteomes" id="UP001153069">
    <property type="component" value="Unassembled WGS sequence"/>
</dbReference>
<evidence type="ECO:0000256" key="6">
    <source>
        <dbReference type="ARBA" id="ARBA00023136"/>
    </source>
</evidence>
<gene>
    <name evidence="11" type="ORF">SEMRO_565_G167600.1</name>
</gene>
<keyword evidence="4 8" id="KW-0812">Transmembrane</keyword>
<keyword evidence="7 8" id="KW-0924">Ammonia transport</keyword>
<dbReference type="EMBL" id="CAICTM010000564">
    <property type="protein sequence ID" value="CAB9512989.1"/>
    <property type="molecule type" value="Genomic_DNA"/>
</dbReference>
<feature type="domain" description="Ammonium transporter AmtB-like" evidence="10">
    <location>
        <begin position="55"/>
        <end position="472"/>
    </location>
</feature>
<feature type="transmembrane region" description="Helical" evidence="8">
    <location>
        <begin position="54"/>
        <end position="77"/>
    </location>
</feature>
<proteinExistence type="inferred from homology"/>
<dbReference type="NCBIfam" id="TIGR00836">
    <property type="entry name" value="amt"/>
    <property type="match status" value="1"/>
</dbReference>
<evidence type="ECO:0000256" key="2">
    <source>
        <dbReference type="ARBA" id="ARBA00005887"/>
    </source>
</evidence>
<feature type="transmembrane region" description="Helical" evidence="8">
    <location>
        <begin position="135"/>
        <end position="157"/>
    </location>
</feature>
<dbReference type="InterPro" id="IPR001905">
    <property type="entry name" value="Ammonium_transpt"/>
</dbReference>
<feature type="transmembrane region" description="Helical" evidence="8">
    <location>
        <begin position="207"/>
        <end position="228"/>
    </location>
</feature>
<feature type="transmembrane region" description="Helical" evidence="8">
    <location>
        <begin position="375"/>
        <end position="397"/>
    </location>
</feature>
<dbReference type="Gene3D" id="1.10.3430.10">
    <property type="entry name" value="Ammonium transporter AmtB like domains"/>
    <property type="match status" value="1"/>
</dbReference>
<feature type="transmembrane region" description="Helical" evidence="8">
    <location>
        <begin position="89"/>
        <end position="108"/>
    </location>
</feature>
<keyword evidence="6 8" id="KW-0472">Membrane</keyword>